<evidence type="ECO:0000313" key="11">
    <source>
        <dbReference type="Proteomes" id="UP000225786"/>
    </source>
</evidence>
<proteinExistence type="predicted"/>
<evidence type="ECO:0000313" key="7">
    <source>
        <dbReference type="EMBL" id="AOO12703.1"/>
    </source>
</evidence>
<dbReference type="Proteomes" id="UP000225786">
    <property type="component" value="Segment"/>
</dbReference>
<protein>
    <submittedName>
        <fullName evidence="1">Uncharacterized protein</fullName>
    </submittedName>
</protein>
<evidence type="ECO:0000313" key="1">
    <source>
        <dbReference type="EMBL" id="AMO43303.1"/>
    </source>
</evidence>
<evidence type="ECO:0000313" key="8">
    <source>
        <dbReference type="EMBL" id="AOO12941.1"/>
    </source>
</evidence>
<dbReference type="EMBL" id="KX349293">
    <property type="protein sequence ID" value="AOO12002.1"/>
    <property type="molecule type" value="Genomic_DNA"/>
</dbReference>
<dbReference type="Proteomes" id="UP000223571">
    <property type="component" value="Segment"/>
</dbReference>
<dbReference type="Proteomes" id="UP000221709">
    <property type="component" value="Segment"/>
</dbReference>
<reference evidence="1 11" key="2">
    <citation type="submission" date="2016-01" db="EMBL/GenBank/DDBJ databases">
        <title>The genomic content and context of auxiliary metabolic genes in marine cyanophages.</title>
        <authorList>
            <person name="Marston M.F."/>
            <person name="Martiny J.B.H."/>
            <person name="Crummett L.T."/>
        </authorList>
    </citation>
    <scope>NUCLEOTIDE SEQUENCE [LARGE SCALE GENOMIC DNA]</scope>
    <source>
        <strain evidence="1">W2_07_0710</strain>
    </source>
</reference>
<name>A0A127KMH5_9CAUD</name>
<dbReference type="EMBL" id="KX349296">
    <property type="protein sequence ID" value="AOO12703.1"/>
    <property type="molecule type" value="Genomic_DNA"/>
</dbReference>
<dbReference type="EMBL" id="KX349295">
    <property type="protein sequence ID" value="AOO12476.1"/>
    <property type="molecule type" value="Genomic_DNA"/>
</dbReference>
<evidence type="ECO:0000313" key="9">
    <source>
        <dbReference type="Proteomes" id="UP000221709"/>
    </source>
</evidence>
<dbReference type="EMBL" id="KX349292">
    <property type="protein sequence ID" value="AOO11775.1"/>
    <property type="molecule type" value="Genomic_DNA"/>
</dbReference>
<dbReference type="EMBL" id="KX349291">
    <property type="protein sequence ID" value="AOO11537.1"/>
    <property type="molecule type" value="Genomic_DNA"/>
</dbReference>
<dbReference type="Proteomes" id="UP000225478">
    <property type="component" value="Segment"/>
</dbReference>
<dbReference type="Proteomes" id="UP000222561">
    <property type="component" value="Segment"/>
</dbReference>
<accession>A0A127KMH5</accession>
<evidence type="ECO:0000313" key="10">
    <source>
        <dbReference type="Proteomes" id="UP000222561"/>
    </source>
</evidence>
<evidence type="ECO:0000313" key="5">
    <source>
        <dbReference type="EMBL" id="AOO12238.1"/>
    </source>
</evidence>
<dbReference type="EMBL" id="KX349294">
    <property type="protein sequence ID" value="AOO12238.1"/>
    <property type="molecule type" value="Genomic_DNA"/>
</dbReference>
<evidence type="ECO:0000313" key="6">
    <source>
        <dbReference type="EMBL" id="AOO12476.1"/>
    </source>
</evidence>
<keyword evidence="9" id="KW-1185">Reference proteome</keyword>
<gene>
    <name evidence="2" type="ORF">ES420910_056</name>
    <name evidence="3" type="ORF">Np050604_059</name>
    <name evidence="4" type="ORF">Np200711_056</name>
    <name evidence="5" type="ORF">Np420711_056</name>
    <name evidence="6" type="ORF">Sn080709_059</name>
    <name evidence="7" type="ORF">Sn130910_056</name>
    <name evidence="8" type="ORF">W2100709_059</name>
    <name evidence="1" type="ORF">W270710_059</name>
</gene>
<evidence type="ECO:0000313" key="4">
    <source>
        <dbReference type="EMBL" id="AOO12002.1"/>
    </source>
</evidence>
<dbReference type="Proteomes" id="UP000225402">
    <property type="component" value="Segment"/>
</dbReference>
<dbReference type="EMBL" id="KU594607">
    <property type="protein sequence ID" value="AMO43303.1"/>
    <property type="molecule type" value="Genomic_DNA"/>
</dbReference>
<evidence type="ECO:0000313" key="3">
    <source>
        <dbReference type="EMBL" id="AOO11775.1"/>
    </source>
</evidence>
<reference evidence="9 10" key="1">
    <citation type="journal article" date="2016" name="Environ. Microbiol.">
        <title>Genomic diversification of marine cyanophages into stable ecotypes.</title>
        <authorList>
            <person name="Marston M.F."/>
            <person name="Martiny J.B."/>
        </authorList>
    </citation>
    <scope>NUCLEOTIDE SEQUENCE [LARGE SCALE GENOMIC DNA]</scope>
    <source>
        <strain evidence="2">ES_42_0910</strain>
        <strain evidence="3">Np_05_0604</strain>
        <strain evidence="4">Np_20_0711</strain>
        <strain evidence="5">Np_42_0711</strain>
        <strain evidence="6">Sn_08_0709</strain>
        <strain evidence="7">Sn_13_0910</strain>
        <strain evidence="8">W2_10_0709</strain>
    </source>
</reference>
<sequence length="49" mass="5645">MSTKSRITEKGDMWEWEHSPEVEEALKTLHDNDAIRKLESEAPDYGVGK</sequence>
<dbReference type="EMBL" id="KX349297">
    <property type="protein sequence ID" value="AOO12941.1"/>
    <property type="molecule type" value="Genomic_DNA"/>
</dbReference>
<dbReference type="Proteomes" id="UP000225178">
    <property type="component" value="Segment"/>
</dbReference>
<organism evidence="1 11">
    <name type="scientific">Cyanophage S-RIM44</name>
    <dbReference type="NCBI Taxonomy" id="1278485"/>
    <lineage>
        <taxon>Viruses</taxon>
        <taxon>Duplodnaviria</taxon>
        <taxon>Heunggongvirae</taxon>
        <taxon>Uroviricota</taxon>
        <taxon>Caudoviricetes</taxon>
        <taxon>Pantevenvirales</taxon>
        <taxon>Kyanoviridae</taxon>
        <taxon>Vellamovirus</taxon>
        <taxon>Vellamovirus rhodeisland44</taxon>
    </lineage>
</organism>
<evidence type="ECO:0000313" key="2">
    <source>
        <dbReference type="EMBL" id="AOO11537.1"/>
    </source>
</evidence>
<dbReference type="Proteomes" id="UP000226130">
    <property type="component" value="Segment"/>
</dbReference>